<dbReference type="EMBL" id="OV170229">
    <property type="protein sequence ID" value="CAH0731406.1"/>
    <property type="molecule type" value="Genomic_DNA"/>
</dbReference>
<dbReference type="OrthoDB" id="8060926at2759"/>
<keyword evidence="3" id="KW-1185">Reference proteome</keyword>
<feature type="region of interest" description="Disordered" evidence="1">
    <location>
        <begin position="38"/>
        <end position="76"/>
    </location>
</feature>
<organism evidence="2 3">
    <name type="scientific">Brenthis ino</name>
    <name type="common">lesser marbled fritillary</name>
    <dbReference type="NCBI Taxonomy" id="405034"/>
    <lineage>
        <taxon>Eukaryota</taxon>
        <taxon>Metazoa</taxon>
        <taxon>Ecdysozoa</taxon>
        <taxon>Arthropoda</taxon>
        <taxon>Hexapoda</taxon>
        <taxon>Insecta</taxon>
        <taxon>Pterygota</taxon>
        <taxon>Neoptera</taxon>
        <taxon>Endopterygota</taxon>
        <taxon>Lepidoptera</taxon>
        <taxon>Glossata</taxon>
        <taxon>Ditrysia</taxon>
        <taxon>Papilionoidea</taxon>
        <taxon>Nymphalidae</taxon>
        <taxon>Heliconiinae</taxon>
        <taxon>Argynnini</taxon>
        <taxon>Brenthis</taxon>
    </lineage>
</organism>
<accession>A0A8J9V3B1</accession>
<feature type="non-terminal residue" evidence="2">
    <location>
        <position position="355"/>
    </location>
</feature>
<name>A0A8J9V3B1_9NEOP</name>
<feature type="compositionally biased region" description="Polar residues" evidence="1">
    <location>
        <begin position="55"/>
        <end position="64"/>
    </location>
</feature>
<dbReference type="Proteomes" id="UP000838878">
    <property type="component" value="Chromosome 9"/>
</dbReference>
<sequence>MSDAKVPKECNDYQKYHSKCYKTFSALPPNHRGLLLSKLSSTSSLQEEPGPSDSCPVTPSTSACNEGDADSDASYHSVGEKSIANDEEGNGATVMNTSAEEIEVSGTEGTVEESSSTKKDSVCIFCNKKRKKFRNREQNLQTCLMNDAVNSLKSDAKEMGDDKLYQKIVEACDNNEIIFYHKICRNNYMNAAQSHITASKDIKTDWHVSRDMHKKAFEELCQFVTNNIIRKNQCYFLSFLKNLFIDFAKSQDINSSTNLEPYNLESRLLEAFPKKISIIKCNNHKVVKPYHGHFIQNDLDTLEKQDILDRAALILRSEIRQIERKPLTDEPTANDLIKGECDIPPVLMDFYSKLI</sequence>
<proteinExistence type="predicted"/>
<protein>
    <submittedName>
        <fullName evidence="2">Uncharacterized protein</fullName>
    </submittedName>
</protein>
<evidence type="ECO:0000313" key="2">
    <source>
        <dbReference type="EMBL" id="CAH0731406.1"/>
    </source>
</evidence>
<evidence type="ECO:0000256" key="1">
    <source>
        <dbReference type="SAM" id="MobiDB-lite"/>
    </source>
</evidence>
<gene>
    <name evidence="2" type="ORF">BINO364_LOCUS16285</name>
</gene>
<evidence type="ECO:0000313" key="3">
    <source>
        <dbReference type="Proteomes" id="UP000838878"/>
    </source>
</evidence>
<reference evidence="2" key="1">
    <citation type="submission" date="2021-12" db="EMBL/GenBank/DDBJ databases">
        <authorList>
            <person name="Martin H S."/>
        </authorList>
    </citation>
    <scope>NUCLEOTIDE SEQUENCE</scope>
</reference>
<dbReference type="AlphaFoldDB" id="A0A8J9V3B1"/>